<reference evidence="11 12" key="1">
    <citation type="submission" date="2016-08" db="EMBL/GenBank/DDBJ databases">
        <authorList>
            <person name="Seilhamer J.J."/>
        </authorList>
    </citation>
    <scope>NUCLEOTIDE SEQUENCE [LARGE SCALE GENOMIC DNA]</scope>
    <source>
        <strain evidence="11 12">PH27A</strain>
    </source>
</reference>
<comment type="function">
    <text evidence="9">Part of the tripartite ATP-independent periplasmic (TRAP) transport system.</text>
</comment>
<organism evidence="11 12">
    <name type="scientific">Terasakiispira papahanaumokuakeensis</name>
    <dbReference type="NCBI Taxonomy" id="197479"/>
    <lineage>
        <taxon>Bacteria</taxon>
        <taxon>Pseudomonadati</taxon>
        <taxon>Pseudomonadota</taxon>
        <taxon>Gammaproteobacteria</taxon>
        <taxon>Oceanospirillales</taxon>
        <taxon>Terasakiispira</taxon>
    </lineage>
</organism>
<comment type="subcellular location">
    <subcellularLocation>
        <location evidence="1 9">Cell inner membrane</location>
        <topology evidence="1 9">Multi-pass membrane protein</topology>
    </subcellularLocation>
</comment>
<dbReference type="InterPro" id="IPR007387">
    <property type="entry name" value="TRAP_DctQ"/>
</dbReference>
<evidence type="ECO:0000256" key="4">
    <source>
        <dbReference type="ARBA" id="ARBA00022519"/>
    </source>
</evidence>
<dbReference type="AlphaFoldDB" id="A0A1E2V9D5"/>
<evidence type="ECO:0000313" key="12">
    <source>
        <dbReference type="Proteomes" id="UP000094291"/>
    </source>
</evidence>
<dbReference type="PANTHER" id="PTHR35011:SF10">
    <property type="entry name" value="TRAP TRANSPORTER SMALL PERMEASE PROTEIN"/>
    <property type="match status" value="1"/>
</dbReference>
<sequence length="179" mass="19675">MRHAMDRFYGLGGALAALQLLIIMLMIVIQVLGRIIDNTLLMLHQPPWGLNVPGLAEIAGFLLLGASFFGLAYTFRAGAHIRVTLIIQHLPRAFRQVMEALMILLALGITLYAAWNGAWLAYDSYDFGDVSIGMVPVPLWIPQSAMSAGLLWLAIALVDTLFEVLKGNFATLNHSEVQE</sequence>
<dbReference type="GO" id="GO:0005886">
    <property type="term" value="C:plasma membrane"/>
    <property type="evidence" value="ECO:0007669"/>
    <property type="project" value="UniProtKB-SubCell"/>
</dbReference>
<dbReference type="Pfam" id="PF04290">
    <property type="entry name" value="DctQ"/>
    <property type="match status" value="1"/>
</dbReference>
<keyword evidence="5 9" id="KW-0812">Transmembrane</keyword>
<dbReference type="InterPro" id="IPR055348">
    <property type="entry name" value="DctQ"/>
</dbReference>
<dbReference type="PANTHER" id="PTHR35011">
    <property type="entry name" value="2,3-DIKETO-L-GULONATE TRAP TRANSPORTER SMALL PERMEASE PROTEIN YIAM"/>
    <property type="match status" value="1"/>
</dbReference>
<evidence type="ECO:0000256" key="6">
    <source>
        <dbReference type="ARBA" id="ARBA00022989"/>
    </source>
</evidence>
<evidence type="ECO:0000256" key="5">
    <source>
        <dbReference type="ARBA" id="ARBA00022692"/>
    </source>
</evidence>
<evidence type="ECO:0000259" key="10">
    <source>
        <dbReference type="Pfam" id="PF04290"/>
    </source>
</evidence>
<dbReference type="RefSeq" id="WP_068998045.1">
    <property type="nucleotide sequence ID" value="NZ_MDTQ01000001.1"/>
</dbReference>
<comment type="caution">
    <text evidence="11">The sequence shown here is derived from an EMBL/GenBank/DDBJ whole genome shotgun (WGS) entry which is preliminary data.</text>
</comment>
<feature type="transmembrane region" description="Helical" evidence="9">
    <location>
        <begin position="100"/>
        <end position="120"/>
    </location>
</feature>
<comment type="similarity">
    <text evidence="8 9">Belongs to the TRAP transporter small permease family.</text>
</comment>
<dbReference type="OrthoDB" id="26202at2"/>
<comment type="subunit">
    <text evidence="9">The complex comprises the extracytoplasmic solute receptor protein and the two transmembrane proteins.</text>
</comment>
<evidence type="ECO:0000256" key="9">
    <source>
        <dbReference type="RuleBase" id="RU369079"/>
    </source>
</evidence>
<keyword evidence="4 9" id="KW-0997">Cell inner membrane</keyword>
<dbReference type="GO" id="GO:0015740">
    <property type="term" value="P:C4-dicarboxylate transport"/>
    <property type="evidence" value="ECO:0007669"/>
    <property type="project" value="TreeGrafter"/>
</dbReference>
<proteinExistence type="inferred from homology"/>
<feature type="transmembrane region" description="Helical" evidence="9">
    <location>
        <begin position="140"/>
        <end position="162"/>
    </location>
</feature>
<keyword evidence="12" id="KW-1185">Reference proteome</keyword>
<gene>
    <name evidence="11" type="ORF">BFW38_08810</name>
</gene>
<feature type="transmembrane region" description="Helical" evidence="9">
    <location>
        <begin position="12"/>
        <end position="36"/>
    </location>
</feature>
<name>A0A1E2V9D5_9GAMM</name>
<evidence type="ECO:0000256" key="2">
    <source>
        <dbReference type="ARBA" id="ARBA00022448"/>
    </source>
</evidence>
<dbReference type="GO" id="GO:0022857">
    <property type="term" value="F:transmembrane transporter activity"/>
    <property type="evidence" value="ECO:0007669"/>
    <property type="project" value="UniProtKB-UniRule"/>
</dbReference>
<accession>A0A1E2V9D5</accession>
<keyword evidence="7 9" id="KW-0472">Membrane</keyword>
<feature type="domain" description="Tripartite ATP-independent periplasmic transporters DctQ component" evidence="10">
    <location>
        <begin position="23"/>
        <end position="166"/>
    </location>
</feature>
<dbReference type="Proteomes" id="UP000094291">
    <property type="component" value="Unassembled WGS sequence"/>
</dbReference>
<keyword evidence="6 9" id="KW-1133">Transmembrane helix</keyword>
<evidence type="ECO:0000256" key="3">
    <source>
        <dbReference type="ARBA" id="ARBA00022475"/>
    </source>
</evidence>
<protein>
    <recommendedName>
        <fullName evidence="9">TRAP transporter small permease protein</fullName>
    </recommendedName>
</protein>
<dbReference type="EMBL" id="MDTQ01000001">
    <property type="protein sequence ID" value="ODC03629.1"/>
    <property type="molecule type" value="Genomic_DNA"/>
</dbReference>
<evidence type="ECO:0000256" key="7">
    <source>
        <dbReference type="ARBA" id="ARBA00023136"/>
    </source>
</evidence>
<evidence type="ECO:0000313" key="11">
    <source>
        <dbReference type="EMBL" id="ODC03629.1"/>
    </source>
</evidence>
<keyword evidence="2 9" id="KW-0813">Transport</keyword>
<dbReference type="STRING" id="197479.BFW38_08810"/>
<keyword evidence="3" id="KW-1003">Cell membrane</keyword>
<feature type="transmembrane region" description="Helical" evidence="9">
    <location>
        <begin position="56"/>
        <end position="79"/>
    </location>
</feature>
<evidence type="ECO:0000256" key="8">
    <source>
        <dbReference type="ARBA" id="ARBA00038436"/>
    </source>
</evidence>
<evidence type="ECO:0000256" key="1">
    <source>
        <dbReference type="ARBA" id="ARBA00004429"/>
    </source>
</evidence>